<sequence length="121" mass="14446">MNHNPARLPLLLEIGFVASQARFTDWLDKNHPITFQEDDDPHDFPIYFLATDLWNKAEELVRKLVCMDLTSRFTPECNSLLQEYGLLEHYHKVRYHLDEDEDLPFNPWPGLPDYPYPWTEK</sequence>
<keyword evidence="2" id="KW-1185">Reference proteome</keyword>
<dbReference type="RefSeq" id="WP_263270391.1">
    <property type="nucleotide sequence ID" value="NZ_CP081201.1"/>
</dbReference>
<accession>A0ABY6FH80</accession>
<evidence type="ECO:0000313" key="1">
    <source>
        <dbReference type="EMBL" id="UXZ97242.1"/>
    </source>
</evidence>
<protein>
    <submittedName>
        <fullName evidence="1">Uncharacterized protein</fullName>
    </submittedName>
</protein>
<organism evidence="1 2">
    <name type="scientific">Pseudomonas phytophila</name>
    <dbReference type="NCBI Taxonomy" id="2867264"/>
    <lineage>
        <taxon>Bacteria</taxon>
        <taxon>Pseudomonadati</taxon>
        <taxon>Pseudomonadota</taxon>
        <taxon>Gammaproteobacteria</taxon>
        <taxon>Pseudomonadales</taxon>
        <taxon>Pseudomonadaceae</taxon>
        <taxon>Pseudomonas</taxon>
    </lineage>
</organism>
<dbReference type="EMBL" id="CP081201">
    <property type="protein sequence ID" value="UXZ97242.1"/>
    <property type="molecule type" value="Genomic_DNA"/>
</dbReference>
<reference evidence="1" key="1">
    <citation type="submission" date="2021-08" db="EMBL/GenBank/DDBJ databases">
        <title>Complete genome sequence of Pseudomonas phytophila.</title>
        <authorList>
            <person name="Weir B.S."/>
            <person name="Templeton M.D."/>
            <person name="Arshed S."/>
            <person name="Andersen M.T."/>
            <person name="Jayaraman J."/>
        </authorList>
    </citation>
    <scope>NUCLEOTIDE SEQUENCE</scope>
    <source>
        <strain evidence="1">ICMP 23753</strain>
    </source>
</reference>
<evidence type="ECO:0000313" key="2">
    <source>
        <dbReference type="Proteomes" id="UP001063228"/>
    </source>
</evidence>
<gene>
    <name evidence="1" type="ORF">K3169_04870</name>
</gene>
<name>A0ABY6FH80_9PSED</name>
<dbReference type="Proteomes" id="UP001063228">
    <property type="component" value="Chromosome"/>
</dbReference>
<proteinExistence type="predicted"/>